<keyword evidence="2" id="KW-1185">Reference proteome</keyword>
<dbReference type="NCBIfam" id="TIGR01484">
    <property type="entry name" value="HAD-SF-IIB"/>
    <property type="match status" value="1"/>
</dbReference>
<dbReference type="Gene3D" id="3.40.50.1000">
    <property type="entry name" value="HAD superfamily/HAD-like"/>
    <property type="match status" value="1"/>
</dbReference>
<dbReference type="NCBIfam" id="TIGR00099">
    <property type="entry name" value="Cof-subfamily"/>
    <property type="match status" value="1"/>
</dbReference>
<evidence type="ECO:0000313" key="1">
    <source>
        <dbReference type="EMBL" id="NBI07336.1"/>
    </source>
</evidence>
<dbReference type="GO" id="GO:0000287">
    <property type="term" value="F:magnesium ion binding"/>
    <property type="evidence" value="ECO:0007669"/>
    <property type="project" value="TreeGrafter"/>
</dbReference>
<dbReference type="SUPFAM" id="SSF56784">
    <property type="entry name" value="HAD-like"/>
    <property type="match status" value="1"/>
</dbReference>
<organism evidence="1 2">
    <name type="scientific">Senegalia massiliensis</name>
    <dbReference type="NCBI Taxonomy" id="1720316"/>
    <lineage>
        <taxon>Bacteria</taxon>
        <taxon>Bacillati</taxon>
        <taxon>Bacillota</taxon>
        <taxon>Clostridia</taxon>
        <taxon>Eubacteriales</taxon>
        <taxon>Clostridiaceae</taxon>
        <taxon>Senegalia</taxon>
    </lineage>
</organism>
<dbReference type="Proteomes" id="UP000467132">
    <property type="component" value="Unassembled WGS sequence"/>
</dbReference>
<dbReference type="InterPro" id="IPR023214">
    <property type="entry name" value="HAD_sf"/>
</dbReference>
<dbReference type="EMBL" id="QXXA01000011">
    <property type="protein sequence ID" value="NBI07336.1"/>
    <property type="molecule type" value="Genomic_DNA"/>
</dbReference>
<reference evidence="1 2" key="1">
    <citation type="submission" date="2018-08" db="EMBL/GenBank/DDBJ databases">
        <title>Murine metabolic-syndrome-specific gut microbial biobank.</title>
        <authorList>
            <person name="Liu C."/>
        </authorList>
    </citation>
    <scope>NUCLEOTIDE SEQUENCE [LARGE SCALE GENOMIC DNA]</scope>
    <source>
        <strain evidence="1 2">583</strain>
    </source>
</reference>
<dbReference type="GO" id="GO:0005829">
    <property type="term" value="C:cytosol"/>
    <property type="evidence" value="ECO:0007669"/>
    <property type="project" value="TreeGrafter"/>
</dbReference>
<sequence length="266" mass="31105">MIKLIATDMDGTLVQSDGNISDEFPEIFKKLREKGIKFVVASGRQYYKLRENFNEYSDDMAFIADNGTMVMYKEEELYSKELNYRQVKEIIKKIEHMENTHLVLSGKKKAYLDTNKKEIIDEIEKYYKEYEIVDDLETIDDEILKIAVYHPENIEDLYNEYFSPHFGDKAKVSVSGEFWLDVYSKDTDKGIALKMIQEKFNIKKEETMAFGDYFNDTPMLKEAKYSYAMENAPEEFKKDANFIAKSNDENGVIEAIKEKINLSKSS</sequence>
<dbReference type="InterPro" id="IPR036412">
    <property type="entry name" value="HAD-like_sf"/>
</dbReference>
<dbReference type="Gene3D" id="3.30.1240.10">
    <property type="match status" value="1"/>
</dbReference>
<dbReference type="PANTHER" id="PTHR10000">
    <property type="entry name" value="PHOSPHOSERINE PHOSPHATASE"/>
    <property type="match status" value="1"/>
</dbReference>
<dbReference type="Pfam" id="PF08282">
    <property type="entry name" value="Hydrolase_3"/>
    <property type="match status" value="1"/>
</dbReference>
<dbReference type="SFLD" id="SFLDG01144">
    <property type="entry name" value="C2.B.4:_PGP_Like"/>
    <property type="match status" value="1"/>
</dbReference>
<dbReference type="AlphaFoldDB" id="A0A845R0T7"/>
<dbReference type="PANTHER" id="PTHR10000:SF8">
    <property type="entry name" value="HAD SUPERFAMILY HYDROLASE-LIKE, TYPE 3"/>
    <property type="match status" value="1"/>
</dbReference>
<accession>A0A845R0T7</accession>
<dbReference type="OrthoDB" id="9781413at2"/>
<dbReference type="SFLD" id="SFLDG01140">
    <property type="entry name" value="C2.B:_Phosphomannomutase_and_P"/>
    <property type="match status" value="1"/>
</dbReference>
<dbReference type="InterPro" id="IPR000150">
    <property type="entry name" value="Cof"/>
</dbReference>
<dbReference type="SFLD" id="SFLDS00003">
    <property type="entry name" value="Haloacid_Dehalogenase"/>
    <property type="match status" value="1"/>
</dbReference>
<evidence type="ECO:0000313" key="2">
    <source>
        <dbReference type="Proteomes" id="UP000467132"/>
    </source>
</evidence>
<name>A0A845R0T7_9CLOT</name>
<dbReference type="InterPro" id="IPR006379">
    <property type="entry name" value="HAD-SF_hydro_IIB"/>
</dbReference>
<dbReference type="CDD" id="cd07518">
    <property type="entry name" value="HAD_YbiV-Like"/>
    <property type="match status" value="1"/>
</dbReference>
<gene>
    <name evidence="1" type="ORF">D3Z33_10800</name>
</gene>
<dbReference type="GO" id="GO:0016791">
    <property type="term" value="F:phosphatase activity"/>
    <property type="evidence" value="ECO:0007669"/>
    <property type="project" value="TreeGrafter"/>
</dbReference>
<comment type="caution">
    <text evidence="1">The sequence shown here is derived from an EMBL/GenBank/DDBJ whole genome shotgun (WGS) entry which is preliminary data.</text>
</comment>
<protein>
    <submittedName>
        <fullName evidence="1">HAD family phosphatase</fullName>
    </submittedName>
</protein>
<dbReference type="RefSeq" id="WP_160197799.1">
    <property type="nucleotide sequence ID" value="NZ_QXXA01000011.1"/>
</dbReference>
<proteinExistence type="predicted"/>